<keyword evidence="12" id="KW-1185">Reference proteome</keyword>
<dbReference type="SMART" id="SM00232">
    <property type="entry name" value="JAB_MPN"/>
    <property type="match status" value="1"/>
</dbReference>
<dbReference type="Proteomes" id="UP000233524">
    <property type="component" value="Unassembled WGS sequence"/>
</dbReference>
<dbReference type="EMBL" id="NLAX01001623">
    <property type="protein sequence ID" value="PKS04938.1"/>
    <property type="molecule type" value="Genomic_DNA"/>
</dbReference>
<evidence type="ECO:0000256" key="5">
    <source>
        <dbReference type="ARBA" id="ARBA00022786"/>
    </source>
</evidence>
<evidence type="ECO:0000259" key="10">
    <source>
        <dbReference type="PROSITE" id="PS50249"/>
    </source>
</evidence>
<dbReference type="VEuPathDB" id="FungiDB:jhhlp_008304"/>
<dbReference type="OrthoDB" id="3640at2759"/>
<dbReference type="AlphaFoldDB" id="A0A2N3MXN4"/>
<dbReference type="GO" id="GO:0016020">
    <property type="term" value="C:membrane"/>
    <property type="evidence" value="ECO:0007669"/>
    <property type="project" value="TreeGrafter"/>
</dbReference>
<evidence type="ECO:0000256" key="6">
    <source>
        <dbReference type="ARBA" id="ARBA00022801"/>
    </source>
</evidence>
<dbReference type="InterPro" id="IPR044098">
    <property type="entry name" value="STAMBP/STALP-like_MPN"/>
</dbReference>
<evidence type="ECO:0000256" key="1">
    <source>
        <dbReference type="ARBA" id="ARBA00001947"/>
    </source>
</evidence>
<proteinExistence type="inferred from homology"/>
<feature type="compositionally biased region" description="Basic and acidic residues" evidence="9">
    <location>
        <begin position="205"/>
        <end position="217"/>
    </location>
</feature>
<feature type="region of interest" description="Disordered" evidence="9">
    <location>
        <begin position="175"/>
        <end position="406"/>
    </location>
</feature>
<evidence type="ECO:0000256" key="9">
    <source>
        <dbReference type="SAM" id="MobiDB-lite"/>
    </source>
</evidence>
<dbReference type="GO" id="GO:0005768">
    <property type="term" value="C:endosome"/>
    <property type="evidence" value="ECO:0007669"/>
    <property type="project" value="TreeGrafter"/>
</dbReference>
<dbReference type="CDD" id="cd08066">
    <property type="entry name" value="MPN_AMSH_like"/>
    <property type="match status" value="1"/>
</dbReference>
<evidence type="ECO:0000256" key="8">
    <source>
        <dbReference type="ARBA" id="ARBA00023049"/>
    </source>
</evidence>
<keyword evidence="8" id="KW-0482">Metalloprotease</keyword>
<keyword evidence="5" id="KW-0833">Ubl conjugation pathway</keyword>
<dbReference type="Pfam" id="PF08969">
    <property type="entry name" value="USP8_dimer"/>
    <property type="match status" value="1"/>
</dbReference>
<keyword evidence="7" id="KW-0862">Zinc</keyword>
<dbReference type="STRING" id="41688.A0A2N3MXN4"/>
<dbReference type="GO" id="GO:0046872">
    <property type="term" value="F:metal ion binding"/>
    <property type="evidence" value="ECO:0007669"/>
    <property type="project" value="UniProtKB-KW"/>
</dbReference>
<dbReference type="Gene3D" id="3.40.140.10">
    <property type="entry name" value="Cytidine Deaminase, domain 2"/>
    <property type="match status" value="1"/>
</dbReference>
<dbReference type="PANTHER" id="PTHR12947:SF13">
    <property type="entry name" value="FI19924P1"/>
    <property type="match status" value="1"/>
</dbReference>
<dbReference type="InterPro" id="IPR037518">
    <property type="entry name" value="MPN"/>
</dbReference>
<comment type="similarity">
    <text evidence="2">Belongs to the peptidase M67C family.</text>
</comment>
<keyword evidence="4" id="KW-0479">Metal-binding</keyword>
<gene>
    <name evidence="11" type="ORF">jhhlp_008304</name>
</gene>
<feature type="compositionally biased region" description="Low complexity" evidence="9">
    <location>
        <begin position="275"/>
        <end position="287"/>
    </location>
</feature>
<dbReference type="GO" id="GO:0140492">
    <property type="term" value="F:metal-dependent deubiquitinase activity"/>
    <property type="evidence" value="ECO:0007669"/>
    <property type="project" value="InterPro"/>
</dbReference>
<keyword evidence="6" id="KW-0378">Hydrolase</keyword>
<dbReference type="SUPFAM" id="SSF102712">
    <property type="entry name" value="JAB1/MPN domain"/>
    <property type="match status" value="1"/>
</dbReference>
<dbReference type="PANTHER" id="PTHR12947">
    <property type="entry name" value="AMSH-LIKE PROTEASE"/>
    <property type="match status" value="1"/>
</dbReference>
<evidence type="ECO:0000256" key="3">
    <source>
        <dbReference type="ARBA" id="ARBA00022670"/>
    </source>
</evidence>
<dbReference type="InterPro" id="IPR015063">
    <property type="entry name" value="USP8_dimer"/>
</dbReference>
<dbReference type="FunFam" id="3.40.140.10:FF:000033">
    <property type="entry name" value="AMSH-like protease sst2"/>
    <property type="match status" value="1"/>
</dbReference>
<feature type="compositionally biased region" description="Polar residues" evidence="9">
    <location>
        <begin position="254"/>
        <end position="274"/>
    </location>
</feature>
<dbReference type="Gene3D" id="1.20.58.80">
    <property type="entry name" value="Phosphotransferase system, lactose/cellobiose-type IIA subunit"/>
    <property type="match status" value="1"/>
</dbReference>
<accession>A0A2N3MXN4</accession>
<keyword evidence="3" id="KW-0645">Protease</keyword>
<feature type="compositionally biased region" description="Basic and acidic residues" evidence="9">
    <location>
        <begin position="229"/>
        <end position="253"/>
    </location>
</feature>
<feature type="compositionally biased region" description="Basic and acidic residues" evidence="9">
    <location>
        <begin position="328"/>
        <end position="338"/>
    </location>
</feature>
<evidence type="ECO:0000256" key="4">
    <source>
        <dbReference type="ARBA" id="ARBA00022723"/>
    </source>
</evidence>
<comment type="cofactor">
    <cofactor evidence="1">
        <name>Zn(2+)</name>
        <dbReference type="ChEBI" id="CHEBI:29105"/>
    </cofactor>
</comment>
<evidence type="ECO:0000256" key="7">
    <source>
        <dbReference type="ARBA" id="ARBA00022833"/>
    </source>
</evidence>
<feature type="compositionally biased region" description="Basic and acidic residues" evidence="9">
    <location>
        <begin position="367"/>
        <end position="385"/>
    </location>
</feature>
<dbReference type="GO" id="GO:0006508">
    <property type="term" value="P:proteolysis"/>
    <property type="evidence" value="ECO:0007669"/>
    <property type="project" value="UniProtKB-KW"/>
</dbReference>
<reference evidence="11 12" key="1">
    <citation type="journal article" date="2017" name="G3 (Bethesda)">
        <title>First Draft Genome Sequence of the Pathogenic Fungus Lomentospora prolificans (Formerly Scedosporium prolificans).</title>
        <authorList>
            <person name="Luo R."/>
            <person name="Zimin A."/>
            <person name="Workman R."/>
            <person name="Fan Y."/>
            <person name="Pertea G."/>
            <person name="Grossman N."/>
            <person name="Wear M.P."/>
            <person name="Jia B."/>
            <person name="Miller H."/>
            <person name="Casadevall A."/>
            <person name="Timp W."/>
            <person name="Zhang S.X."/>
            <person name="Salzberg S.L."/>
        </authorList>
    </citation>
    <scope>NUCLEOTIDE SEQUENCE [LARGE SCALE GENOMIC DNA]</scope>
    <source>
        <strain evidence="11 12">JHH-5317</strain>
    </source>
</reference>
<protein>
    <recommendedName>
        <fullName evidence="10">MPN domain-containing protein</fullName>
    </recommendedName>
</protein>
<feature type="region of interest" description="Disordered" evidence="9">
    <location>
        <begin position="128"/>
        <end position="154"/>
    </location>
</feature>
<dbReference type="PROSITE" id="PS50249">
    <property type="entry name" value="MPN"/>
    <property type="match status" value="1"/>
</dbReference>
<comment type="caution">
    <text evidence="11">The sequence shown here is derived from an EMBL/GenBank/DDBJ whole genome shotgun (WGS) entry which is preliminary data.</text>
</comment>
<dbReference type="GO" id="GO:0061578">
    <property type="term" value="F:K63-linked deubiquitinase activity"/>
    <property type="evidence" value="ECO:0007669"/>
    <property type="project" value="InterPro"/>
</dbReference>
<feature type="domain" description="MPN" evidence="10">
    <location>
        <begin position="425"/>
        <end position="553"/>
    </location>
</feature>
<evidence type="ECO:0000313" key="12">
    <source>
        <dbReference type="Proteomes" id="UP000233524"/>
    </source>
</evidence>
<name>A0A2N3MXN4_9PEZI</name>
<dbReference type="Pfam" id="PF01398">
    <property type="entry name" value="JAB"/>
    <property type="match status" value="1"/>
</dbReference>
<organism evidence="11 12">
    <name type="scientific">Lomentospora prolificans</name>
    <dbReference type="NCBI Taxonomy" id="41688"/>
    <lineage>
        <taxon>Eukaryota</taxon>
        <taxon>Fungi</taxon>
        <taxon>Dikarya</taxon>
        <taxon>Ascomycota</taxon>
        <taxon>Pezizomycotina</taxon>
        <taxon>Sordariomycetes</taxon>
        <taxon>Hypocreomycetidae</taxon>
        <taxon>Microascales</taxon>
        <taxon>Microascaceae</taxon>
        <taxon>Lomentospora</taxon>
    </lineage>
</organism>
<evidence type="ECO:0000256" key="2">
    <source>
        <dbReference type="ARBA" id="ARBA00010981"/>
    </source>
</evidence>
<evidence type="ECO:0000313" key="11">
    <source>
        <dbReference type="EMBL" id="PKS04938.1"/>
    </source>
</evidence>
<dbReference type="GO" id="GO:0070536">
    <property type="term" value="P:protein K63-linked deubiquitination"/>
    <property type="evidence" value="ECO:0007669"/>
    <property type="project" value="InterPro"/>
</dbReference>
<dbReference type="InParanoid" id="A0A2N3MXN4"/>
<sequence>MSFLPTSPGRASHDVPKSIKEITDQAENFSFNINIPFKYWIQSCKTLRQEASFAMREGDYARAYLMLYRESCLVMNHLRTHPEFKDPESRRLYRPLFEDLGNLVDKLEQIKPIIKEEFDEYQRMTASAVRKGQSSAERQTLRPRPIRDGPRMVDITPETVDYAVDLAQDELRKRYTSQRVSRPAGYESTPQSRKEFWVDPDDVDEYHGYDDGYRRDAPPPPQPLYEPSDDYRDGYQDSNDDWRSGLEATRRTLDSMTSQRQSYESDLPPRTTSHSQPYYPSPSRSRPVNYTPEQPTSHLPPSSRPHRPPKEAFDDENPFLPRPASKPEPYRSYERSGYYDHPVPPPPITRTPDLDPGYSQYAPPPRPLKEPYADTYQRRAPDYGERPVPPPKHTPEDLTPPEEPASKRVAFRPAAYLENGEPIRYVFLPDQLRSSFLRIAAPNTNKGLETCGILCGTPVNNALFITCLLIPEQKSTPDTCETVNESAMLDYCIAEDLLFIGWIHTHPTQSCFMSSRDLHTQAGYQVMMPESIAIVCAPRHEPSYGIFRLTNPPGLPYILNCNQTETFHQHHIDNIYTGAMRPAGHVCEVAKLSFKVHDLRP</sequence>
<dbReference type="InterPro" id="IPR000555">
    <property type="entry name" value="JAMM/MPN+_dom"/>
</dbReference>